<dbReference type="EMBL" id="BPLR01018268">
    <property type="protein sequence ID" value="GIY98196.1"/>
    <property type="molecule type" value="Genomic_DNA"/>
</dbReference>
<gene>
    <name evidence="2" type="ORF">CEXT_737451</name>
</gene>
<proteinExistence type="predicted"/>
<feature type="compositionally biased region" description="Basic residues" evidence="1">
    <location>
        <begin position="69"/>
        <end position="81"/>
    </location>
</feature>
<evidence type="ECO:0000256" key="1">
    <source>
        <dbReference type="SAM" id="MobiDB-lite"/>
    </source>
</evidence>
<dbReference type="Proteomes" id="UP001054945">
    <property type="component" value="Unassembled WGS sequence"/>
</dbReference>
<protein>
    <submittedName>
        <fullName evidence="2">Uncharacterized protein</fullName>
    </submittedName>
</protein>
<comment type="caution">
    <text evidence="2">The sequence shown here is derived from an EMBL/GenBank/DDBJ whole genome shotgun (WGS) entry which is preliminary data.</text>
</comment>
<keyword evidence="3" id="KW-1185">Reference proteome</keyword>
<organism evidence="2 3">
    <name type="scientific">Caerostris extrusa</name>
    <name type="common">Bark spider</name>
    <name type="synonym">Caerostris bankana</name>
    <dbReference type="NCBI Taxonomy" id="172846"/>
    <lineage>
        <taxon>Eukaryota</taxon>
        <taxon>Metazoa</taxon>
        <taxon>Ecdysozoa</taxon>
        <taxon>Arthropoda</taxon>
        <taxon>Chelicerata</taxon>
        <taxon>Arachnida</taxon>
        <taxon>Araneae</taxon>
        <taxon>Araneomorphae</taxon>
        <taxon>Entelegynae</taxon>
        <taxon>Araneoidea</taxon>
        <taxon>Araneidae</taxon>
        <taxon>Caerostris</taxon>
    </lineage>
</organism>
<reference evidence="2 3" key="1">
    <citation type="submission" date="2021-06" db="EMBL/GenBank/DDBJ databases">
        <title>Caerostris extrusa draft genome.</title>
        <authorList>
            <person name="Kono N."/>
            <person name="Arakawa K."/>
        </authorList>
    </citation>
    <scope>NUCLEOTIDE SEQUENCE [LARGE SCALE GENOMIC DNA]</scope>
</reference>
<dbReference type="AlphaFoldDB" id="A0AAV4XSR7"/>
<name>A0AAV4XSR7_CAEEX</name>
<sequence>MFSELSMNRCFKQSDSIGKELRRKVNVLHSTLHNPNRQNNCHCNNETGHPDHIITDFASHLDESDPLCHAKRGPPVKRKSSFKVFEGLH</sequence>
<accession>A0AAV4XSR7</accession>
<evidence type="ECO:0000313" key="3">
    <source>
        <dbReference type="Proteomes" id="UP001054945"/>
    </source>
</evidence>
<evidence type="ECO:0000313" key="2">
    <source>
        <dbReference type="EMBL" id="GIY98196.1"/>
    </source>
</evidence>
<feature type="region of interest" description="Disordered" evidence="1">
    <location>
        <begin position="68"/>
        <end position="89"/>
    </location>
</feature>